<protein>
    <submittedName>
        <fullName evidence="2">Macaca fascicularis brain cDNA clone: QmoA-10640, similar to human glucosamine-6-phosphate deaminase 2 (GNPDA2), mRNA, RefSeq: NM_138335.1</fullName>
    </submittedName>
</protein>
<reference evidence="2" key="1">
    <citation type="journal article" date="2007" name="PLoS Biol.">
        <title>Rate of evolution in brain-expressed genes in humans and other primates.</title>
        <authorList>
            <person name="Wang H.-Y."/>
            <person name="Chien H.-C."/>
            <person name="Osada N."/>
            <person name="Hashimoto K."/>
            <person name="Sugano S."/>
            <person name="Gojobori T."/>
            <person name="Chou C.-K."/>
            <person name="Tsai S.-F."/>
            <person name="Wu C.-I."/>
            <person name="Shen C.-K.J."/>
        </authorList>
    </citation>
    <scope>NUCLEOTIDE SEQUENCE</scope>
</reference>
<evidence type="ECO:0000256" key="1">
    <source>
        <dbReference type="SAM" id="SignalP"/>
    </source>
</evidence>
<feature type="signal peptide" evidence="1">
    <location>
        <begin position="1"/>
        <end position="30"/>
    </location>
</feature>
<keyword evidence="1" id="KW-0732">Signal</keyword>
<proteinExistence type="evidence at transcript level"/>
<accession>I7G881</accession>
<feature type="chain" id="PRO_5003709618" evidence="1">
    <location>
        <begin position="31"/>
        <end position="76"/>
    </location>
</feature>
<dbReference type="AlphaFoldDB" id="I7G881"/>
<name>I7G881_MACFA</name>
<sequence length="76" mass="8541">MECFPLPSFTVLFLWLEFLLLHKHFPVLFACPLKVGLSQSSDFRVLFAAFLTRNICSLTSNLSLQSSNSISCKTAL</sequence>
<organism evidence="2">
    <name type="scientific">Macaca fascicularis</name>
    <name type="common">Crab-eating macaque</name>
    <name type="synonym">Cynomolgus monkey</name>
    <dbReference type="NCBI Taxonomy" id="9541"/>
    <lineage>
        <taxon>Eukaryota</taxon>
        <taxon>Metazoa</taxon>
        <taxon>Chordata</taxon>
        <taxon>Craniata</taxon>
        <taxon>Vertebrata</taxon>
        <taxon>Euteleostomi</taxon>
        <taxon>Mammalia</taxon>
        <taxon>Eutheria</taxon>
        <taxon>Euarchontoglires</taxon>
        <taxon>Primates</taxon>
        <taxon>Haplorrhini</taxon>
        <taxon>Catarrhini</taxon>
        <taxon>Cercopithecidae</taxon>
        <taxon>Cercopithecinae</taxon>
        <taxon>Macaca</taxon>
    </lineage>
</organism>
<dbReference type="EMBL" id="AB173846">
    <property type="protein sequence ID" value="BAE90908.1"/>
    <property type="molecule type" value="mRNA"/>
</dbReference>
<evidence type="ECO:0000313" key="2">
    <source>
        <dbReference type="EMBL" id="BAE90908.1"/>
    </source>
</evidence>